<evidence type="ECO:0000256" key="3">
    <source>
        <dbReference type="ARBA" id="ARBA00022833"/>
    </source>
</evidence>
<reference evidence="5 6" key="1">
    <citation type="journal article" date="2018" name="Elife">
        <title>Functional genomics of lipid metabolism in the oleaginous yeast Rhodosporidium toruloides.</title>
        <authorList>
            <person name="Coradetti S.T."/>
            <person name="Pinel D."/>
            <person name="Geiselman G."/>
            <person name="Ito M."/>
            <person name="Mondo S."/>
            <person name="Reilly M.C."/>
            <person name="Cheng Y.F."/>
            <person name="Bauer S."/>
            <person name="Grigoriev I."/>
            <person name="Gladden J.M."/>
            <person name="Simmons B.A."/>
            <person name="Brem R."/>
            <person name="Arkin A.P."/>
            <person name="Skerker J.M."/>
        </authorList>
    </citation>
    <scope>NUCLEOTIDE SEQUENCE [LARGE SCALE GENOMIC DNA]</scope>
    <source>
        <strain evidence="5 6">NBRC 0880</strain>
    </source>
</reference>
<comment type="caution">
    <text evidence="5">The sequence shown here is derived from an EMBL/GenBank/DDBJ whole genome shotgun (WGS) entry which is preliminary data.</text>
</comment>
<dbReference type="OrthoDB" id="407198at2759"/>
<gene>
    <name evidence="5" type="ORF">AAT19DRAFT_16303</name>
</gene>
<feature type="domain" description="MYND-type" evidence="4">
    <location>
        <begin position="9"/>
        <end position="49"/>
    </location>
</feature>
<dbReference type="Pfam" id="PF01753">
    <property type="entry name" value="zf-MYND"/>
    <property type="match status" value="1"/>
</dbReference>
<dbReference type="EMBL" id="LCTV02000009">
    <property type="protein sequence ID" value="PRQ72379.1"/>
    <property type="molecule type" value="Genomic_DNA"/>
</dbReference>
<dbReference type="AlphaFoldDB" id="A0A2T0A2Y6"/>
<name>A0A2T0A2Y6_RHOTO</name>
<dbReference type="Proteomes" id="UP000239560">
    <property type="component" value="Unassembled WGS sequence"/>
</dbReference>
<proteinExistence type="predicted"/>
<keyword evidence="3" id="KW-0862">Zinc</keyword>
<dbReference type="InterPro" id="IPR002893">
    <property type="entry name" value="Znf_MYND"/>
</dbReference>
<dbReference type="SUPFAM" id="SSF144232">
    <property type="entry name" value="HIT/MYND zinc finger-like"/>
    <property type="match status" value="1"/>
</dbReference>
<evidence type="ECO:0000259" key="4">
    <source>
        <dbReference type="Pfam" id="PF01753"/>
    </source>
</evidence>
<dbReference type="Gene3D" id="6.10.140.2220">
    <property type="match status" value="1"/>
</dbReference>
<evidence type="ECO:0000256" key="1">
    <source>
        <dbReference type="ARBA" id="ARBA00022723"/>
    </source>
</evidence>
<keyword evidence="1" id="KW-0479">Metal-binding</keyword>
<accession>A0A2T0A2Y6</accession>
<organism evidence="5 6">
    <name type="scientific">Rhodotorula toruloides</name>
    <name type="common">Yeast</name>
    <name type="synonym">Rhodosporidium toruloides</name>
    <dbReference type="NCBI Taxonomy" id="5286"/>
    <lineage>
        <taxon>Eukaryota</taxon>
        <taxon>Fungi</taxon>
        <taxon>Dikarya</taxon>
        <taxon>Basidiomycota</taxon>
        <taxon>Pucciniomycotina</taxon>
        <taxon>Microbotryomycetes</taxon>
        <taxon>Sporidiobolales</taxon>
        <taxon>Sporidiobolaceae</taxon>
        <taxon>Rhodotorula</taxon>
    </lineage>
</organism>
<evidence type="ECO:0000313" key="5">
    <source>
        <dbReference type="EMBL" id="PRQ72379.1"/>
    </source>
</evidence>
<protein>
    <recommendedName>
        <fullName evidence="4">MYND-type domain-containing protein</fullName>
    </recommendedName>
</protein>
<evidence type="ECO:0000256" key="2">
    <source>
        <dbReference type="ARBA" id="ARBA00022771"/>
    </source>
</evidence>
<keyword evidence="2" id="KW-0863">Zinc-finger</keyword>
<evidence type="ECO:0000313" key="6">
    <source>
        <dbReference type="Proteomes" id="UP000239560"/>
    </source>
</evidence>
<sequence length="115" mass="12439">MESQLTGECLVCGEETTSRCSGCAEAGVDLFFCSPEHQKLVWRGHRLFCSEKASPLLFPPLTAEEASTLITQLDVTAHQHNQGRQVLRDDYGGVPAESAGEEDESWCCCESGASA</sequence>
<dbReference type="GO" id="GO:0008270">
    <property type="term" value="F:zinc ion binding"/>
    <property type="evidence" value="ECO:0007669"/>
    <property type="project" value="UniProtKB-KW"/>
</dbReference>